<dbReference type="Pfam" id="PF02669">
    <property type="entry name" value="KdpC"/>
    <property type="match status" value="1"/>
</dbReference>
<dbReference type="STRING" id="1218598.LEP1GSC060_0677"/>
<comment type="subcellular location">
    <subcellularLocation>
        <location evidence="11">Cell membrane</location>
        <topology evidence="11">Single-pass membrane protein</topology>
    </subcellularLocation>
</comment>
<keyword evidence="5 11" id="KW-0547">Nucleotide-binding</keyword>
<dbReference type="GO" id="GO:0008556">
    <property type="term" value="F:P-type potassium transmembrane transporter activity"/>
    <property type="evidence" value="ECO:0007669"/>
    <property type="project" value="InterPro"/>
</dbReference>
<comment type="subunit">
    <text evidence="11">The system is composed of three essential subunits: KdpA, KdpB and KdpC.</text>
</comment>
<keyword evidence="10 11" id="KW-0472">Membrane</keyword>
<dbReference type="GO" id="GO:0005886">
    <property type="term" value="C:plasma membrane"/>
    <property type="evidence" value="ECO:0007669"/>
    <property type="project" value="UniProtKB-SubCell"/>
</dbReference>
<accession>N1WME9</accession>
<keyword evidence="3 11" id="KW-0633">Potassium transport</keyword>
<dbReference type="PIRSF" id="PIRSF001296">
    <property type="entry name" value="K_ATPase_KdpC"/>
    <property type="match status" value="1"/>
</dbReference>
<dbReference type="NCBIfam" id="TIGR00681">
    <property type="entry name" value="kdpC"/>
    <property type="match status" value="1"/>
</dbReference>
<dbReference type="NCBIfam" id="NF001454">
    <property type="entry name" value="PRK00315.1"/>
    <property type="match status" value="1"/>
</dbReference>
<dbReference type="OrthoDB" id="9809491at2"/>
<keyword evidence="7 11" id="KW-0630">Potassium</keyword>
<keyword evidence="12" id="KW-0378">Hydrolase</keyword>
<comment type="function">
    <text evidence="11">Part of the high-affinity ATP-driven potassium transport (or Kdp) system, which catalyzes the hydrolysis of ATP coupled with the electrogenic transport of potassium into the cytoplasm. This subunit acts as a catalytic chaperone that increases the ATP-binding affinity of the ATP-hydrolyzing subunit KdpB by the formation of a transient KdpB/KdpC/ATP ternary complex.</text>
</comment>
<dbReference type="RefSeq" id="WP_002999977.1">
    <property type="nucleotide sequence ID" value="NZ_AOHC02000023.1"/>
</dbReference>
<keyword evidence="8 11" id="KW-1133">Transmembrane helix</keyword>
<evidence type="ECO:0000256" key="9">
    <source>
        <dbReference type="ARBA" id="ARBA00023065"/>
    </source>
</evidence>
<dbReference type="InterPro" id="IPR003820">
    <property type="entry name" value="KdpC"/>
</dbReference>
<dbReference type="Proteomes" id="UP000012313">
    <property type="component" value="Unassembled WGS sequence"/>
</dbReference>
<comment type="caution">
    <text evidence="12">The sequence shown here is derived from an EMBL/GenBank/DDBJ whole genome shotgun (WGS) entry which is preliminary data.</text>
</comment>
<keyword evidence="6 11" id="KW-0067">ATP-binding</keyword>
<dbReference type="GO" id="GO:0016787">
    <property type="term" value="F:hydrolase activity"/>
    <property type="evidence" value="ECO:0007669"/>
    <property type="project" value="UniProtKB-KW"/>
</dbReference>
<sequence length="196" mass="21660">MIFLNTASIAIRVLLTLVFVTGIFYPIVVTGFAERFFPSQANGSLISVRDKIVGSELLAQKFTKNEYFWPRPSAGDHTTVASGASNASATNASLKARVDERKKFLLEKHPGQTIVPPDLLFASGSGLDPHISPAAVQFQMNRVISARKLTQKQILQFQKTVEQSIEKPSLGYIGEKRINVLRLNLKLDSEFGKILE</sequence>
<evidence type="ECO:0000256" key="7">
    <source>
        <dbReference type="ARBA" id="ARBA00022958"/>
    </source>
</evidence>
<evidence type="ECO:0000313" key="12">
    <source>
        <dbReference type="EMBL" id="EMY78339.1"/>
    </source>
</evidence>
<feature type="transmembrane region" description="Helical" evidence="11">
    <location>
        <begin position="12"/>
        <end position="33"/>
    </location>
</feature>
<name>N1WME9_9LEPT</name>
<keyword evidence="2 11" id="KW-1003">Cell membrane</keyword>
<evidence type="ECO:0000256" key="2">
    <source>
        <dbReference type="ARBA" id="ARBA00022475"/>
    </source>
</evidence>
<dbReference type="GO" id="GO:0005524">
    <property type="term" value="F:ATP binding"/>
    <property type="evidence" value="ECO:0007669"/>
    <property type="project" value="UniProtKB-UniRule"/>
</dbReference>
<evidence type="ECO:0000256" key="11">
    <source>
        <dbReference type="HAMAP-Rule" id="MF_00276"/>
    </source>
</evidence>
<evidence type="ECO:0000313" key="13">
    <source>
        <dbReference type="Proteomes" id="UP000012313"/>
    </source>
</evidence>
<evidence type="ECO:0000256" key="5">
    <source>
        <dbReference type="ARBA" id="ARBA00022741"/>
    </source>
</evidence>
<keyword evidence="13" id="KW-1185">Reference proteome</keyword>
<evidence type="ECO:0000256" key="10">
    <source>
        <dbReference type="ARBA" id="ARBA00023136"/>
    </source>
</evidence>
<protein>
    <recommendedName>
        <fullName evidence="11">Potassium-transporting ATPase KdpC subunit</fullName>
    </recommendedName>
    <alternativeName>
        <fullName evidence="11">ATP phosphohydrolase [potassium-transporting] C chain</fullName>
    </alternativeName>
    <alternativeName>
        <fullName evidence="11">Potassium-binding and translocating subunit C</fullName>
    </alternativeName>
    <alternativeName>
        <fullName evidence="11">Potassium-translocating ATPase C chain</fullName>
    </alternativeName>
</protein>
<evidence type="ECO:0000256" key="3">
    <source>
        <dbReference type="ARBA" id="ARBA00022538"/>
    </source>
</evidence>
<evidence type="ECO:0000256" key="8">
    <source>
        <dbReference type="ARBA" id="ARBA00022989"/>
    </source>
</evidence>
<dbReference type="PANTHER" id="PTHR30042">
    <property type="entry name" value="POTASSIUM-TRANSPORTING ATPASE C CHAIN"/>
    <property type="match status" value="1"/>
</dbReference>
<dbReference type="HAMAP" id="MF_00276">
    <property type="entry name" value="KdpC"/>
    <property type="match status" value="1"/>
</dbReference>
<dbReference type="AlphaFoldDB" id="N1WME9"/>
<evidence type="ECO:0000256" key="4">
    <source>
        <dbReference type="ARBA" id="ARBA00022692"/>
    </source>
</evidence>
<keyword evidence="4 11" id="KW-0812">Transmembrane</keyword>
<keyword evidence="9 11" id="KW-0406">Ion transport</keyword>
<evidence type="ECO:0000256" key="6">
    <source>
        <dbReference type="ARBA" id="ARBA00022840"/>
    </source>
</evidence>
<dbReference type="EMBL" id="AOHC02000023">
    <property type="protein sequence ID" value="EMY78339.1"/>
    <property type="molecule type" value="Genomic_DNA"/>
</dbReference>
<organism evidence="12 13">
    <name type="scientific">Leptospira weilii serovar Ranarum str. ICFT</name>
    <dbReference type="NCBI Taxonomy" id="1218598"/>
    <lineage>
        <taxon>Bacteria</taxon>
        <taxon>Pseudomonadati</taxon>
        <taxon>Spirochaetota</taxon>
        <taxon>Spirochaetia</taxon>
        <taxon>Leptospirales</taxon>
        <taxon>Leptospiraceae</taxon>
        <taxon>Leptospira</taxon>
    </lineage>
</organism>
<proteinExistence type="inferred from homology"/>
<keyword evidence="1 11" id="KW-0813">Transport</keyword>
<evidence type="ECO:0000256" key="1">
    <source>
        <dbReference type="ARBA" id="ARBA00022448"/>
    </source>
</evidence>
<comment type="similarity">
    <text evidence="11">Belongs to the KdpC family.</text>
</comment>
<dbReference type="PANTHER" id="PTHR30042:SF2">
    <property type="entry name" value="POTASSIUM-TRANSPORTING ATPASE KDPC SUBUNIT"/>
    <property type="match status" value="1"/>
</dbReference>
<gene>
    <name evidence="11 12" type="primary">kdpC</name>
    <name evidence="12" type="ORF">LEP1GSC060_0677</name>
</gene>
<reference evidence="12" key="1">
    <citation type="submission" date="2013-03" db="EMBL/GenBank/DDBJ databases">
        <authorList>
            <person name="Harkins D.M."/>
            <person name="Durkin A.S."/>
            <person name="Brinkac L.M."/>
            <person name="Haft D.H."/>
            <person name="Selengut J.D."/>
            <person name="Sanka R."/>
            <person name="DePew J."/>
            <person name="Purushe J."/>
            <person name="Hartskeerl R.A."/>
            <person name="Ahmed A."/>
            <person name="van der Linden H."/>
            <person name="Goris M.G.A."/>
            <person name="Vinetz J.M."/>
            <person name="Sutton G.G."/>
            <person name="Nierman W.C."/>
            <person name="Fouts D.E."/>
        </authorList>
    </citation>
    <scope>NUCLEOTIDE SEQUENCE [LARGE SCALE GENOMIC DNA]</scope>
    <source>
        <strain evidence="12">ICFT</strain>
    </source>
</reference>